<dbReference type="GO" id="GO:0070072">
    <property type="term" value="P:vacuolar proton-transporting V-type ATPase complex assembly"/>
    <property type="evidence" value="ECO:0007669"/>
    <property type="project" value="UniProtKB-UniRule"/>
</dbReference>
<keyword evidence="3 6" id="KW-1133">Transmembrane helix</keyword>
<reference evidence="7" key="1">
    <citation type="submission" date="2021-06" db="EMBL/GenBank/DDBJ databases">
        <authorList>
            <consortium name="DOE Joint Genome Institute"/>
            <person name="Mondo S.J."/>
            <person name="Amses K.R."/>
            <person name="Simmons D.R."/>
            <person name="Longcore J.E."/>
            <person name="Seto K."/>
            <person name="Alves G.H."/>
            <person name="Bonds A.E."/>
            <person name="Quandt C.A."/>
            <person name="Davis W.J."/>
            <person name="Chang Y."/>
            <person name="Letcher P.M."/>
            <person name="Powell M.J."/>
            <person name="Kuo A."/>
            <person name="Labutti K."/>
            <person name="Pangilinan J."/>
            <person name="Andreopoulos W."/>
            <person name="Tritt A."/>
            <person name="Riley R."/>
            <person name="Hundley H."/>
            <person name="Johnson J."/>
            <person name="Lipzen A."/>
            <person name="Barry K."/>
            <person name="Berbee M.L."/>
            <person name="Buchler N.E."/>
            <person name="Grigoriev I.V."/>
            <person name="Spatafora J.W."/>
            <person name="Stajich J.E."/>
            <person name="James T.Y."/>
        </authorList>
    </citation>
    <scope>NUCLEOTIDE SEQUENCE</scope>
    <source>
        <strain evidence="7">AG</strain>
    </source>
</reference>
<comment type="caution">
    <text evidence="7">The sequence shown here is derived from an EMBL/GenBank/DDBJ whole genome shotgun (WGS) entry which is preliminary data.</text>
</comment>
<evidence type="ECO:0008006" key="9">
    <source>
        <dbReference type="Google" id="ProtNLM"/>
    </source>
</evidence>
<evidence type="ECO:0000256" key="4">
    <source>
        <dbReference type="ARBA" id="ARBA00023136"/>
    </source>
</evidence>
<dbReference type="Pfam" id="PF09446">
    <property type="entry name" value="VMA21"/>
    <property type="match status" value="1"/>
</dbReference>
<proteinExistence type="inferred from homology"/>
<evidence type="ECO:0000256" key="6">
    <source>
        <dbReference type="HAMAP-Rule" id="MF_03058"/>
    </source>
</evidence>
<evidence type="ECO:0000256" key="1">
    <source>
        <dbReference type="ARBA" id="ARBA00022692"/>
    </source>
</evidence>
<dbReference type="InterPro" id="IPR019013">
    <property type="entry name" value="Vma21"/>
</dbReference>
<dbReference type="GO" id="GO:0033116">
    <property type="term" value="C:endoplasmic reticulum-Golgi intermediate compartment membrane"/>
    <property type="evidence" value="ECO:0007669"/>
    <property type="project" value="UniProtKB-SubCell"/>
</dbReference>
<sequence length="75" mass="8182">MAHVETSVMIKLALFTTAMFSLPILTYFQTVDRIFDGNASYAAGSAAVVANIVLFSYIIVAALEDPIPEEKPKEE</sequence>
<evidence type="ECO:0000256" key="5">
    <source>
        <dbReference type="ARBA" id="ARBA00023329"/>
    </source>
</evidence>
<feature type="transmembrane region" description="Helical" evidence="6">
    <location>
        <begin position="41"/>
        <end position="63"/>
    </location>
</feature>
<comment type="similarity">
    <text evidence="6">Belongs to the VMA21 family.</text>
</comment>
<evidence type="ECO:0000313" key="8">
    <source>
        <dbReference type="Proteomes" id="UP001206595"/>
    </source>
</evidence>
<protein>
    <recommendedName>
        <fullName evidence="9">Vacuolar ATPase assembly integral membrane protein VMA21</fullName>
    </recommendedName>
</protein>
<dbReference type="Proteomes" id="UP001206595">
    <property type="component" value="Unassembled WGS sequence"/>
</dbReference>
<dbReference type="GeneID" id="75918765"/>
<evidence type="ECO:0000256" key="3">
    <source>
        <dbReference type="ARBA" id="ARBA00022989"/>
    </source>
</evidence>
<evidence type="ECO:0000256" key="2">
    <source>
        <dbReference type="ARBA" id="ARBA00022824"/>
    </source>
</evidence>
<evidence type="ECO:0000313" key="7">
    <source>
        <dbReference type="EMBL" id="KAI8577887.1"/>
    </source>
</evidence>
<accession>A0AAD5E6Z7</accession>
<keyword evidence="8" id="KW-1185">Reference proteome</keyword>
<keyword evidence="4 6" id="KW-0472">Membrane</keyword>
<dbReference type="HAMAP" id="MF_03058">
    <property type="entry name" value="VMA21"/>
    <property type="match status" value="1"/>
</dbReference>
<dbReference type="EMBL" id="MU620935">
    <property type="protein sequence ID" value="KAI8577887.1"/>
    <property type="molecule type" value="Genomic_DNA"/>
</dbReference>
<dbReference type="GO" id="GO:0012507">
    <property type="term" value="C:ER to Golgi transport vesicle membrane"/>
    <property type="evidence" value="ECO:0007669"/>
    <property type="project" value="UniProtKB-SubCell"/>
</dbReference>
<comment type="subcellular location">
    <subcellularLocation>
        <location evidence="6">Endoplasmic reticulum membrane</location>
        <topology evidence="6">Multi-pass membrane protein</topology>
    </subcellularLocation>
    <subcellularLocation>
        <location evidence="6">Endoplasmic reticulum-Golgi intermediate compartment membrane</location>
        <topology evidence="6">Multi-pass membrane protein</topology>
    </subcellularLocation>
    <subcellularLocation>
        <location evidence="6">Cytoplasmic vesicle</location>
        <location evidence="6">COPII-coated vesicle membrane</location>
        <topology evidence="6">Multi-pass membrane protein</topology>
    </subcellularLocation>
</comment>
<name>A0AAD5E6Z7_UMBRA</name>
<dbReference type="GO" id="GO:0005789">
    <property type="term" value="C:endoplasmic reticulum membrane"/>
    <property type="evidence" value="ECO:0007669"/>
    <property type="project" value="UniProtKB-SubCell"/>
</dbReference>
<comment type="caution">
    <text evidence="6">Lacks conserved residue(s) required for the propagation of feature annotation.</text>
</comment>
<feature type="transmembrane region" description="Helical" evidence="6">
    <location>
        <begin position="12"/>
        <end position="29"/>
    </location>
</feature>
<dbReference type="AlphaFoldDB" id="A0AAD5E6Z7"/>
<keyword evidence="2 6" id="KW-0256">Endoplasmic reticulum</keyword>
<keyword evidence="1 6" id="KW-0812">Transmembrane</keyword>
<keyword evidence="5 6" id="KW-0968">Cytoplasmic vesicle</keyword>
<dbReference type="RefSeq" id="XP_051442891.1">
    <property type="nucleotide sequence ID" value="XM_051593423.1"/>
</dbReference>
<reference evidence="7" key="2">
    <citation type="journal article" date="2022" name="Proc. Natl. Acad. Sci. U.S.A.">
        <title>Diploid-dominant life cycles characterize the early evolution of Fungi.</title>
        <authorList>
            <person name="Amses K.R."/>
            <person name="Simmons D.R."/>
            <person name="Longcore J.E."/>
            <person name="Mondo S.J."/>
            <person name="Seto K."/>
            <person name="Jeronimo G.H."/>
            <person name="Bonds A.E."/>
            <person name="Quandt C.A."/>
            <person name="Davis W.J."/>
            <person name="Chang Y."/>
            <person name="Federici B.A."/>
            <person name="Kuo A."/>
            <person name="LaButti K."/>
            <person name="Pangilinan J."/>
            <person name="Andreopoulos W."/>
            <person name="Tritt A."/>
            <person name="Riley R."/>
            <person name="Hundley H."/>
            <person name="Johnson J."/>
            <person name="Lipzen A."/>
            <person name="Barry K."/>
            <person name="Lang B.F."/>
            <person name="Cuomo C.A."/>
            <person name="Buchler N.E."/>
            <person name="Grigoriev I.V."/>
            <person name="Spatafora J.W."/>
            <person name="Stajich J.E."/>
            <person name="James T.Y."/>
        </authorList>
    </citation>
    <scope>NUCLEOTIDE SEQUENCE</scope>
    <source>
        <strain evidence="7">AG</strain>
    </source>
</reference>
<gene>
    <name evidence="7" type="ORF">K450DRAFT_282200</name>
</gene>
<organism evidence="7 8">
    <name type="scientific">Umbelopsis ramanniana AG</name>
    <dbReference type="NCBI Taxonomy" id="1314678"/>
    <lineage>
        <taxon>Eukaryota</taxon>
        <taxon>Fungi</taxon>
        <taxon>Fungi incertae sedis</taxon>
        <taxon>Mucoromycota</taxon>
        <taxon>Mucoromycotina</taxon>
        <taxon>Umbelopsidomycetes</taxon>
        <taxon>Umbelopsidales</taxon>
        <taxon>Umbelopsidaceae</taxon>
        <taxon>Umbelopsis</taxon>
    </lineage>
</organism>
<comment type="function">
    <text evidence="6">Required for the assembly of the V0 complex of the vacuolar ATPase (V-ATPase) in the endoplasmic reticulum.</text>
</comment>